<dbReference type="GO" id="GO:0045820">
    <property type="term" value="P:negative regulation of glycolytic process"/>
    <property type="evidence" value="ECO:0007669"/>
    <property type="project" value="TreeGrafter"/>
</dbReference>
<keyword evidence="1" id="KW-0378">Hydrolase</keyword>
<dbReference type="Pfam" id="PF00300">
    <property type="entry name" value="His_Phos_1"/>
    <property type="match status" value="1"/>
</dbReference>
<evidence type="ECO:0000313" key="4">
    <source>
        <dbReference type="Proteomes" id="UP000183997"/>
    </source>
</evidence>
<dbReference type="PANTHER" id="PTHR46517:SF1">
    <property type="entry name" value="FRUCTOSE-2,6-BISPHOSPHATASE TIGAR"/>
    <property type="match status" value="1"/>
</dbReference>
<dbReference type="GO" id="GO:0005829">
    <property type="term" value="C:cytosol"/>
    <property type="evidence" value="ECO:0007669"/>
    <property type="project" value="TreeGrafter"/>
</dbReference>
<accession>A0A1M6SGZ9</accession>
<dbReference type="PANTHER" id="PTHR46517">
    <property type="entry name" value="FRUCTOSE-2,6-BISPHOSPHATASE TIGAR"/>
    <property type="match status" value="1"/>
</dbReference>
<dbReference type="AlphaFoldDB" id="A0A1M6SGZ9"/>
<evidence type="ECO:0000313" key="3">
    <source>
        <dbReference type="EMBL" id="SHK43985.1"/>
    </source>
</evidence>
<dbReference type="STRING" id="1121421.SAMN02745123_01880"/>
<feature type="binding site" evidence="2">
    <location>
        <position position="53"/>
    </location>
    <ligand>
        <name>substrate</name>
    </ligand>
</feature>
<dbReference type="SMART" id="SM00855">
    <property type="entry name" value="PGAM"/>
    <property type="match status" value="1"/>
</dbReference>
<dbReference type="GO" id="GO:0043456">
    <property type="term" value="P:regulation of pentose-phosphate shunt"/>
    <property type="evidence" value="ECO:0007669"/>
    <property type="project" value="TreeGrafter"/>
</dbReference>
<dbReference type="InterPro" id="IPR013078">
    <property type="entry name" value="His_Pase_superF_clade-1"/>
</dbReference>
<dbReference type="EMBL" id="FRAR01000013">
    <property type="protein sequence ID" value="SHK43985.1"/>
    <property type="molecule type" value="Genomic_DNA"/>
</dbReference>
<protein>
    <submittedName>
        <fullName evidence="3">Probable phosphoglycerate mutase</fullName>
    </submittedName>
</protein>
<dbReference type="CDD" id="cd07067">
    <property type="entry name" value="HP_PGM_like"/>
    <property type="match status" value="1"/>
</dbReference>
<dbReference type="GO" id="GO:0004331">
    <property type="term" value="F:fructose-2,6-bisphosphate 2-phosphatase activity"/>
    <property type="evidence" value="ECO:0007669"/>
    <property type="project" value="TreeGrafter"/>
</dbReference>
<name>A0A1M6SGZ9_9FIRM</name>
<dbReference type="InterPro" id="IPR051695">
    <property type="entry name" value="Phosphoglycerate_Mutase"/>
</dbReference>
<dbReference type="InterPro" id="IPR029033">
    <property type="entry name" value="His_PPase_superfam"/>
</dbReference>
<sequence length="197" mass="22770">MVRNGECTLDDKKRFIGQLDLSLNENGIKQAKRLQQELTCVKLNHIFCSELQRSIETAKIIAEKQKTVPVVIENLKEVSLGEWEGQTFEQIIRKDAKRFKERGKDIANHRPPGGESFADLSQRVVKEYERILDETTGNILIAGHAGVNRVLLCHVLDMPLENLFRISQDYGCFNVIWQRNSGFRLHVYNRTYKILPF</sequence>
<reference evidence="4" key="1">
    <citation type="submission" date="2016-11" db="EMBL/GenBank/DDBJ databases">
        <authorList>
            <person name="Varghese N."/>
            <person name="Submissions S."/>
        </authorList>
    </citation>
    <scope>NUCLEOTIDE SEQUENCE [LARGE SCALE GENOMIC DNA]</scope>
    <source>
        <strain evidence="4">DSM 10349</strain>
    </source>
</reference>
<organism evidence="3 4">
    <name type="scientific">Desulforamulus aeronauticus DSM 10349</name>
    <dbReference type="NCBI Taxonomy" id="1121421"/>
    <lineage>
        <taxon>Bacteria</taxon>
        <taxon>Bacillati</taxon>
        <taxon>Bacillota</taxon>
        <taxon>Clostridia</taxon>
        <taxon>Eubacteriales</taxon>
        <taxon>Peptococcaceae</taxon>
        <taxon>Desulforamulus</taxon>
    </lineage>
</organism>
<keyword evidence="4" id="KW-1185">Reference proteome</keyword>
<evidence type="ECO:0000256" key="1">
    <source>
        <dbReference type="ARBA" id="ARBA00022801"/>
    </source>
</evidence>
<dbReference type="RefSeq" id="WP_238456774.1">
    <property type="nucleotide sequence ID" value="NZ_FRAR01000013.1"/>
</dbReference>
<evidence type="ECO:0000256" key="2">
    <source>
        <dbReference type="PIRSR" id="PIRSR613078-2"/>
    </source>
</evidence>
<dbReference type="Gene3D" id="3.40.50.1240">
    <property type="entry name" value="Phosphoglycerate mutase-like"/>
    <property type="match status" value="1"/>
</dbReference>
<proteinExistence type="predicted"/>
<dbReference type="PIRSF" id="PIRSF000709">
    <property type="entry name" value="6PFK_2-Ptase"/>
    <property type="match status" value="1"/>
</dbReference>
<dbReference type="Proteomes" id="UP000183997">
    <property type="component" value="Unassembled WGS sequence"/>
</dbReference>
<dbReference type="SUPFAM" id="SSF53254">
    <property type="entry name" value="Phosphoglycerate mutase-like"/>
    <property type="match status" value="1"/>
</dbReference>
<gene>
    <name evidence="3" type="ORF">SAMN02745123_01880</name>
</gene>